<evidence type="ECO:0000313" key="5">
    <source>
        <dbReference type="Proteomes" id="UP000712157"/>
    </source>
</evidence>
<dbReference type="InterPro" id="IPR001173">
    <property type="entry name" value="Glyco_trans_2-like"/>
</dbReference>
<evidence type="ECO:0000256" key="2">
    <source>
        <dbReference type="SAM" id="Phobius"/>
    </source>
</evidence>
<feature type="domain" description="Glycosyltransferase 2-like" evidence="3">
    <location>
        <begin position="5"/>
        <end position="162"/>
    </location>
</feature>
<dbReference type="EMBL" id="JAHQCW010000011">
    <property type="protein sequence ID" value="MBU9736583.1"/>
    <property type="molecule type" value="Genomic_DNA"/>
</dbReference>
<dbReference type="CDD" id="cd04187">
    <property type="entry name" value="DPM1_like_bac"/>
    <property type="match status" value="1"/>
</dbReference>
<keyword evidence="2" id="KW-0812">Transmembrane</keyword>
<sequence length="346" mass="38824">MSKISIIVPVYYNSDTLMLLYEDMKEKILGKLDYELVFVDDGSGDNSWEIMQQIRALDENVKLVKLSRNFGEHSAILAGLSQCTGDCAVTKQADLQEDSELILQMYESWKKGNKVVLAVRSDRDEGVIQKFFANLYYGIVRKCIAPNMPKGGFDCYLLDRQAIEVLKMLDEKNSALTLQVLWIGFKTDKVYFHRKAREIGESRWTLSKKVKLVLDSMMSFSYFPIRFMSFIGGAFFLVSVIMVIYLVLAKLISGENVAGWTSLMAVVLLASGLIMLMLGILGEYVYRGMDASRNRPPFLVEEVLDSGLESKQAAETGKAGEEEHSFENKNAAGTGGTDGRTQAERK</sequence>
<gene>
    <name evidence="4" type="ORF">KTH89_08535</name>
</gene>
<reference evidence="4" key="1">
    <citation type="submission" date="2021-06" db="EMBL/GenBank/DDBJ databases">
        <title>Description of novel taxa of the family Lachnospiraceae.</title>
        <authorList>
            <person name="Chaplin A.V."/>
            <person name="Sokolova S.R."/>
            <person name="Pikina A.P."/>
            <person name="Korzhanova M."/>
            <person name="Belova V."/>
            <person name="Korostin D."/>
            <person name="Efimov B.A."/>
        </authorList>
    </citation>
    <scope>NUCLEOTIDE SEQUENCE</scope>
    <source>
        <strain evidence="4">ASD5720</strain>
    </source>
</reference>
<dbReference type="RefSeq" id="WP_238721376.1">
    <property type="nucleotide sequence ID" value="NZ_JAHQCW010000011.1"/>
</dbReference>
<dbReference type="Proteomes" id="UP000712157">
    <property type="component" value="Unassembled WGS sequence"/>
</dbReference>
<keyword evidence="2" id="KW-1133">Transmembrane helix</keyword>
<protein>
    <submittedName>
        <fullName evidence="4">Glycosyltransferase family 2 protein</fullName>
    </submittedName>
</protein>
<feature type="compositionally biased region" description="Basic and acidic residues" evidence="1">
    <location>
        <begin position="318"/>
        <end position="327"/>
    </location>
</feature>
<dbReference type="InterPro" id="IPR029044">
    <property type="entry name" value="Nucleotide-diphossugar_trans"/>
</dbReference>
<dbReference type="GO" id="GO:0005886">
    <property type="term" value="C:plasma membrane"/>
    <property type="evidence" value="ECO:0007669"/>
    <property type="project" value="TreeGrafter"/>
</dbReference>
<dbReference type="PANTHER" id="PTHR48090:SF8">
    <property type="entry name" value="GLYCOSYLTRANSFERASE CSBB-RELATED"/>
    <property type="match status" value="1"/>
</dbReference>
<evidence type="ECO:0000259" key="3">
    <source>
        <dbReference type="Pfam" id="PF00535"/>
    </source>
</evidence>
<feature type="transmembrane region" description="Helical" evidence="2">
    <location>
        <begin position="227"/>
        <end position="248"/>
    </location>
</feature>
<accession>A0A949JWR4</accession>
<keyword evidence="5" id="KW-1185">Reference proteome</keyword>
<evidence type="ECO:0000313" key="4">
    <source>
        <dbReference type="EMBL" id="MBU9736583.1"/>
    </source>
</evidence>
<dbReference type="PANTHER" id="PTHR48090">
    <property type="entry name" value="UNDECAPRENYL-PHOSPHATE 4-DEOXY-4-FORMAMIDO-L-ARABINOSE TRANSFERASE-RELATED"/>
    <property type="match status" value="1"/>
</dbReference>
<dbReference type="AlphaFoldDB" id="A0A949JWR4"/>
<dbReference type="Pfam" id="PF00535">
    <property type="entry name" value="Glycos_transf_2"/>
    <property type="match status" value="1"/>
</dbReference>
<proteinExistence type="predicted"/>
<organism evidence="4 5">
    <name type="scientific">Diplocloster agilis</name>
    <dbReference type="NCBI Taxonomy" id="2850323"/>
    <lineage>
        <taxon>Bacteria</taxon>
        <taxon>Bacillati</taxon>
        <taxon>Bacillota</taxon>
        <taxon>Clostridia</taxon>
        <taxon>Lachnospirales</taxon>
        <taxon>Lachnospiraceae</taxon>
        <taxon>Diplocloster</taxon>
    </lineage>
</organism>
<feature type="transmembrane region" description="Helical" evidence="2">
    <location>
        <begin position="260"/>
        <end position="286"/>
    </location>
</feature>
<evidence type="ECO:0000256" key="1">
    <source>
        <dbReference type="SAM" id="MobiDB-lite"/>
    </source>
</evidence>
<dbReference type="SUPFAM" id="SSF53448">
    <property type="entry name" value="Nucleotide-diphospho-sugar transferases"/>
    <property type="match status" value="1"/>
</dbReference>
<dbReference type="Gene3D" id="3.90.550.10">
    <property type="entry name" value="Spore Coat Polysaccharide Biosynthesis Protein SpsA, Chain A"/>
    <property type="match status" value="1"/>
</dbReference>
<comment type="caution">
    <text evidence="4">The sequence shown here is derived from an EMBL/GenBank/DDBJ whole genome shotgun (WGS) entry which is preliminary data.</text>
</comment>
<keyword evidence="2" id="KW-0472">Membrane</keyword>
<name>A0A949JWR4_9FIRM</name>
<feature type="region of interest" description="Disordered" evidence="1">
    <location>
        <begin position="310"/>
        <end position="346"/>
    </location>
</feature>
<dbReference type="InterPro" id="IPR050256">
    <property type="entry name" value="Glycosyltransferase_2"/>
</dbReference>